<keyword evidence="5" id="KW-0653">Protein transport</keyword>
<proteinExistence type="inferred from homology"/>
<keyword evidence="4" id="KW-0813">Transport</keyword>
<evidence type="ECO:0000256" key="8">
    <source>
        <dbReference type="ARBA" id="ARBA00031345"/>
    </source>
</evidence>
<dbReference type="GO" id="GO:0006886">
    <property type="term" value="P:intracellular protein transport"/>
    <property type="evidence" value="ECO:0007669"/>
    <property type="project" value="InterPro"/>
</dbReference>
<dbReference type="GeneID" id="43583397"/>
<feature type="compositionally biased region" description="Polar residues" evidence="9">
    <location>
        <begin position="225"/>
        <end position="242"/>
    </location>
</feature>
<dbReference type="InterPro" id="IPR019335">
    <property type="entry name" value="COG7"/>
</dbReference>
<dbReference type="OrthoDB" id="5413829at2759"/>
<evidence type="ECO:0000256" key="5">
    <source>
        <dbReference type="ARBA" id="ARBA00022927"/>
    </source>
</evidence>
<comment type="similarity">
    <text evidence="2">Belongs to the COG7 family.</text>
</comment>
<evidence type="ECO:0000256" key="9">
    <source>
        <dbReference type="SAM" id="MobiDB-lite"/>
    </source>
</evidence>
<evidence type="ECO:0000313" key="11">
    <source>
        <dbReference type="Proteomes" id="UP000398389"/>
    </source>
</evidence>
<dbReference type="PANTHER" id="PTHR21443:SF0">
    <property type="entry name" value="CONSERVED OLIGOMERIC GOLGI COMPLEX SUBUNIT 7"/>
    <property type="match status" value="1"/>
</dbReference>
<comment type="subcellular location">
    <subcellularLocation>
        <location evidence="1">Golgi apparatus membrane</location>
        <topology evidence="1">Peripheral membrane protein</topology>
    </subcellularLocation>
</comment>
<keyword evidence="7" id="KW-0472">Membrane</keyword>
<dbReference type="Proteomes" id="UP000398389">
    <property type="component" value="Unassembled WGS sequence"/>
</dbReference>
<name>A0A5E8BXQ4_9ASCO</name>
<dbReference type="AlphaFoldDB" id="A0A5E8BXQ4"/>
<evidence type="ECO:0000256" key="6">
    <source>
        <dbReference type="ARBA" id="ARBA00023034"/>
    </source>
</evidence>
<dbReference type="EMBL" id="CABVLU010000003">
    <property type="protein sequence ID" value="VVT55409.1"/>
    <property type="molecule type" value="Genomic_DNA"/>
</dbReference>
<accession>A0A5E8BXQ4</accession>
<dbReference type="GO" id="GO:0017119">
    <property type="term" value="C:Golgi transport complex"/>
    <property type="evidence" value="ECO:0007669"/>
    <property type="project" value="InterPro"/>
</dbReference>
<dbReference type="GO" id="GO:0006890">
    <property type="term" value="P:retrograde vesicle-mediated transport, Golgi to endoplasmic reticulum"/>
    <property type="evidence" value="ECO:0007669"/>
    <property type="project" value="TreeGrafter"/>
</dbReference>
<reference evidence="10 11" key="1">
    <citation type="submission" date="2019-09" db="EMBL/GenBank/DDBJ databases">
        <authorList>
            <person name="Brejova B."/>
        </authorList>
    </citation>
    <scope>NUCLEOTIDE SEQUENCE [LARGE SCALE GENOMIC DNA]</scope>
</reference>
<feature type="region of interest" description="Disordered" evidence="9">
    <location>
        <begin position="207"/>
        <end position="252"/>
    </location>
</feature>
<evidence type="ECO:0000256" key="2">
    <source>
        <dbReference type="ARBA" id="ARBA00005831"/>
    </source>
</evidence>
<evidence type="ECO:0000256" key="4">
    <source>
        <dbReference type="ARBA" id="ARBA00022448"/>
    </source>
</evidence>
<dbReference type="GO" id="GO:0007030">
    <property type="term" value="P:Golgi organization"/>
    <property type="evidence" value="ECO:0007669"/>
    <property type="project" value="TreeGrafter"/>
</dbReference>
<evidence type="ECO:0000256" key="3">
    <source>
        <dbReference type="ARBA" id="ARBA00020984"/>
    </source>
</evidence>
<dbReference type="RefSeq" id="XP_031855188.1">
    <property type="nucleotide sequence ID" value="XM_031999297.1"/>
</dbReference>
<keyword evidence="6" id="KW-0333">Golgi apparatus</keyword>
<evidence type="ECO:0000313" key="10">
    <source>
        <dbReference type="EMBL" id="VVT55409.1"/>
    </source>
</evidence>
<dbReference type="Gene3D" id="6.10.250.2790">
    <property type="match status" value="1"/>
</dbReference>
<organism evidence="10 11">
    <name type="scientific">Magnusiomyces paraingens</name>
    <dbReference type="NCBI Taxonomy" id="2606893"/>
    <lineage>
        <taxon>Eukaryota</taxon>
        <taxon>Fungi</taxon>
        <taxon>Dikarya</taxon>
        <taxon>Ascomycota</taxon>
        <taxon>Saccharomycotina</taxon>
        <taxon>Dipodascomycetes</taxon>
        <taxon>Dipodascales</taxon>
        <taxon>Dipodascaceae</taxon>
        <taxon>Magnusiomyces</taxon>
    </lineage>
</organism>
<keyword evidence="11" id="KW-1185">Reference proteome</keyword>
<dbReference type="GO" id="GO:0000139">
    <property type="term" value="C:Golgi membrane"/>
    <property type="evidence" value="ECO:0007669"/>
    <property type="project" value="UniProtKB-SubCell"/>
</dbReference>
<dbReference type="PANTHER" id="PTHR21443">
    <property type="entry name" value="CONSERVED OLIGOMERIC GOLGI COMPLEX COMPONENT 7"/>
    <property type="match status" value="1"/>
</dbReference>
<evidence type="ECO:0000256" key="1">
    <source>
        <dbReference type="ARBA" id="ARBA00004395"/>
    </source>
</evidence>
<evidence type="ECO:0000256" key="7">
    <source>
        <dbReference type="ARBA" id="ARBA00023136"/>
    </source>
</evidence>
<sequence>MTTETLSTDEILKKFSDPDLAAHAYLDLSFQKYNPMTQQAELHSQSSQLLSQLDHATEELTWNLETIMNELKKSGPRLTYQIELLRTGVSGLVSDIEEIASPQIETIKKTREVDTEQDQTVARLQQLETVRKKMCQVETVLKEAREFDEEVLTKEVSRLIDEGDMESALQKVEHAAELIQVWKGTSIYTGRAKFVAQLRKKIETALGQKDSTNLSRQQKNDRPSRSSNSPAVSRPGTPSGSKKSNENEGSYYGLLGQLQRKIGY</sequence>
<gene>
    <name evidence="10" type="ORF">SAPINGB_P004582</name>
</gene>
<protein>
    <recommendedName>
        <fullName evidence="3">Conserved oligomeric Golgi complex subunit 7</fullName>
    </recommendedName>
    <alternativeName>
        <fullName evidence="8">Component of oligomeric Golgi complex 7</fullName>
    </alternativeName>
</protein>